<dbReference type="AlphaFoldDB" id="R7SWJ7"/>
<evidence type="ECO:0000313" key="1">
    <source>
        <dbReference type="EMBL" id="EJF60318.1"/>
    </source>
</evidence>
<protein>
    <submittedName>
        <fullName evidence="1">Uncharacterized protein</fullName>
    </submittedName>
</protein>
<evidence type="ECO:0000313" key="2">
    <source>
        <dbReference type="Proteomes" id="UP000053319"/>
    </source>
</evidence>
<sequence length="602" mass="67871">MSLWSSQKLWGRDLSVMKSVWAGDLPEIRRAPGLISWALQEDPVGFGRDELPLEFGRLVRIICLVELPIMDVAGLGWAWSKRYREGMAYAQNMIMGKTSCKLYSSRLYYTAGSAEDCLRRNRCCPRFVAGERHGQESEEDPDRAEEVKETVCRGSGVEQDVTCIHACSRSTHLSNALLQKSSTLLTDNKFAICRVRVDYVSSLDVRRWPRDWRRVEERWTGNLWQNADVDAEEIGTNAELLCKPEAERYAPFTAVNTCTKALAKDPGSPEVERASQAVIGGGGEDEGSVAGSESFHRRLPVVGMIGLGSASRLFHEVRSLYCLYMSPSSLRCSSRRCDQGPESPGYTTRLQVCALMTESMQLKPSRPPVWTPHGWIVTLLLDDDLNGEQYVPYRAMARSPTCLQTPYESMRVTLLRHVQEEFYSVVLRRIDRSPQLLFQSRPMTSWRSLILRVSIRDFLCETGAGLQAASMSAVNPCTWIWSRVIYGCESDSSTPSRLRRPARAAAWRRWFWRPVRDSHSPLFVIAVAPLLSFSDPRIPPYSNFNLLAMLLVNGVQGGLRKVPAYTSGPLCHGCDCLVQYNFRRDSPCKKSSTTVFTVSSTW</sequence>
<dbReference type="Proteomes" id="UP000053319">
    <property type="component" value="Unassembled WGS sequence"/>
</dbReference>
<dbReference type="RefSeq" id="XP_007366998.1">
    <property type="nucleotide sequence ID" value="XM_007366936.1"/>
</dbReference>
<accession>R7SWJ7</accession>
<gene>
    <name evidence="1" type="ORF">DICSQDRAFT_127809</name>
</gene>
<dbReference type="EMBL" id="JH719417">
    <property type="protein sequence ID" value="EJF60318.1"/>
    <property type="molecule type" value="Genomic_DNA"/>
</dbReference>
<dbReference type="GeneID" id="18834414"/>
<proteinExistence type="predicted"/>
<reference evidence="1 2" key="1">
    <citation type="journal article" date="2012" name="Science">
        <title>The Paleozoic origin of enzymatic lignin decomposition reconstructed from 31 fungal genomes.</title>
        <authorList>
            <person name="Floudas D."/>
            <person name="Binder M."/>
            <person name="Riley R."/>
            <person name="Barry K."/>
            <person name="Blanchette R.A."/>
            <person name="Henrissat B."/>
            <person name="Martinez A.T."/>
            <person name="Otillar R."/>
            <person name="Spatafora J.W."/>
            <person name="Yadav J.S."/>
            <person name="Aerts A."/>
            <person name="Benoit I."/>
            <person name="Boyd A."/>
            <person name="Carlson A."/>
            <person name="Copeland A."/>
            <person name="Coutinho P.M."/>
            <person name="de Vries R.P."/>
            <person name="Ferreira P."/>
            <person name="Findley K."/>
            <person name="Foster B."/>
            <person name="Gaskell J."/>
            <person name="Glotzer D."/>
            <person name="Gorecki P."/>
            <person name="Heitman J."/>
            <person name="Hesse C."/>
            <person name="Hori C."/>
            <person name="Igarashi K."/>
            <person name="Jurgens J.A."/>
            <person name="Kallen N."/>
            <person name="Kersten P."/>
            <person name="Kohler A."/>
            <person name="Kuees U."/>
            <person name="Kumar T.K.A."/>
            <person name="Kuo A."/>
            <person name="LaButti K."/>
            <person name="Larrondo L.F."/>
            <person name="Lindquist E."/>
            <person name="Ling A."/>
            <person name="Lombard V."/>
            <person name="Lucas S."/>
            <person name="Lundell T."/>
            <person name="Martin R."/>
            <person name="McLaughlin D.J."/>
            <person name="Morgenstern I."/>
            <person name="Morin E."/>
            <person name="Murat C."/>
            <person name="Nagy L.G."/>
            <person name="Nolan M."/>
            <person name="Ohm R.A."/>
            <person name="Patyshakuliyeva A."/>
            <person name="Rokas A."/>
            <person name="Ruiz-Duenas F.J."/>
            <person name="Sabat G."/>
            <person name="Salamov A."/>
            <person name="Samejima M."/>
            <person name="Schmutz J."/>
            <person name="Slot J.C."/>
            <person name="St John F."/>
            <person name="Stenlid J."/>
            <person name="Sun H."/>
            <person name="Sun S."/>
            <person name="Syed K."/>
            <person name="Tsang A."/>
            <person name="Wiebenga A."/>
            <person name="Young D."/>
            <person name="Pisabarro A."/>
            <person name="Eastwood D.C."/>
            <person name="Martin F."/>
            <person name="Cullen D."/>
            <person name="Grigoriev I.V."/>
            <person name="Hibbett D.S."/>
        </authorList>
    </citation>
    <scope>NUCLEOTIDE SEQUENCE [LARGE SCALE GENOMIC DNA]</scope>
    <source>
        <strain evidence="1 2">LYAD-421 SS1</strain>
    </source>
</reference>
<dbReference type="HOGENOM" id="CLU_453414_0_0_1"/>
<organism evidence="1 2">
    <name type="scientific">Dichomitus squalens (strain LYAD-421)</name>
    <name type="common">Western red white-rot fungus</name>
    <dbReference type="NCBI Taxonomy" id="732165"/>
    <lineage>
        <taxon>Eukaryota</taxon>
        <taxon>Fungi</taxon>
        <taxon>Dikarya</taxon>
        <taxon>Basidiomycota</taxon>
        <taxon>Agaricomycotina</taxon>
        <taxon>Agaricomycetes</taxon>
        <taxon>Polyporales</taxon>
        <taxon>Polyporaceae</taxon>
        <taxon>Dichomitus</taxon>
    </lineage>
</organism>
<name>R7SWJ7_DICSQ</name>
<dbReference type="KEGG" id="dsq:DICSQDRAFT_127809"/>